<feature type="compositionally biased region" description="Low complexity" evidence="1">
    <location>
        <begin position="29"/>
        <end position="48"/>
    </location>
</feature>
<evidence type="ECO:0008006" key="5">
    <source>
        <dbReference type="Google" id="ProtNLM"/>
    </source>
</evidence>
<keyword evidence="2" id="KW-0732">Signal</keyword>
<feature type="signal peptide" evidence="2">
    <location>
        <begin position="1"/>
        <end position="22"/>
    </location>
</feature>
<feature type="compositionally biased region" description="Polar residues" evidence="1">
    <location>
        <begin position="51"/>
        <end position="65"/>
    </location>
</feature>
<evidence type="ECO:0000256" key="1">
    <source>
        <dbReference type="SAM" id="MobiDB-lite"/>
    </source>
</evidence>
<name>A0ABQ3XEM2_9ACTN</name>
<proteinExistence type="predicted"/>
<feature type="region of interest" description="Disordered" evidence="1">
    <location>
        <begin position="27"/>
        <end position="96"/>
    </location>
</feature>
<evidence type="ECO:0000256" key="2">
    <source>
        <dbReference type="SAM" id="SignalP"/>
    </source>
</evidence>
<gene>
    <name evidence="3" type="ORF">Aco03nite_053550</name>
</gene>
<protein>
    <recommendedName>
        <fullName evidence="5">Lipoprotein</fullName>
    </recommendedName>
</protein>
<evidence type="ECO:0000313" key="3">
    <source>
        <dbReference type="EMBL" id="GID56951.1"/>
    </source>
</evidence>
<dbReference type="Proteomes" id="UP000612282">
    <property type="component" value="Unassembled WGS sequence"/>
</dbReference>
<comment type="caution">
    <text evidence="3">The sequence shown here is derived from an EMBL/GenBank/DDBJ whole genome shotgun (WGS) entry which is preliminary data.</text>
</comment>
<evidence type="ECO:0000313" key="4">
    <source>
        <dbReference type="Proteomes" id="UP000612282"/>
    </source>
</evidence>
<dbReference type="EMBL" id="BOMG01000064">
    <property type="protein sequence ID" value="GID56951.1"/>
    <property type="molecule type" value="Genomic_DNA"/>
</dbReference>
<reference evidence="3 4" key="1">
    <citation type="submission" date="2021-01" db="EMBL/GenBank/DDBJ databases">
        <title>Whole genome shotgun sequence of Actinoplanes couchii NBRC 106145.</title>
        <authorList>
            <person name="Komaki H."/>
            <person name="Tamura T."/>
        </authorList>
    </citation>
    <scope>NUCLEOTIDE SEQUENCE [LARGE SCALE GENOMIC DNA]</scope>
    <source>
        <strain evidence="3 4">NBRC 106145</strain>
    </source>
</reference>
<accession>A0ABQ3XEM2</accession>
<sequence length="158" mass="16098">MSARYRLLLVAPALMVALSACSFSGTVGSAPEAAAPAPEKTTASSPAPEKTTASSPAPEKTTASSPAPGKTTADPAPKPDECPSAQTLEGLTTELPEGWSFTDVTCAEGWAAATPKGPKTGDGVYLFQKTGTTWKYHSQGSGFDCKDLGLDAAPFCIS</sequence>
<feature type="chain" id="PRO_5045747907" description="Lipoprotein" evidence="2">
    <location>
        <begin position="23"/>
        <end position="158"/>
    </location>
</feature>
<dbReference type="RefSeq" id="WP_203799025.1">
    <property type="nucleotide sequence ID" value="NZ_BAAAQE010000094.1"/>
</dbReference>
<organism evidence="3 4">
    <name type="scientific">Actinoplanes couchii</name>
    <dbReference type="NCBI Taxonomy" id="403638"/>
    <lineage>
        <taxon>Bacteria</taxon>
        <taxon>Bacillati</taxon>
        <taxon>Actinomycetota</taxon>
        <taxon>Actinomycetes</taxon>
        <taxon>Micromonosporales</taxon>
        <taxon>Micromonosporaceae</taxon>
        <taxon>Actinoplanes</taxon>
    </lineage>
</organism>
<keyword evidence="4" id="KW-1185">Reference proteome</keyword>
<dbReference type="PROSITE" id="PS51257">
    <property type="entry name" value="PROKAR_LIPOPROTEIN"/>
    <property type="match status" value="1"/>
</dbReference>